<dbReference type="InterPro" id="IPR045063">
    <property type="entry name" value="Dynamin_N"/>
</dbReference>
<feature type="region of interest" description="Disordered" evidence="1">
    <location>
        <begin position="593"/>
        <end position="619"/>
    </location>
</feature>
<evidence type="ECO:0000256" key="2">
    <source>
        <dbReference type="SAM" id="Phobius"/>
    </source>
</evidence>
<reference evidence="4" key="1">
    <citation type="submission" date="2022-10" db="EMBL/GenBank/DDBJ databases">
        <title>The complete genomes of actinobacterial strains from the NBC collection.</title>
        <authorList>
            <person name="Joergensen T.S."/>
            <person name="Alvarez Arevalo M."/>
            <person name="Sterndorff E.B."/>
            <person name="Faurdal D."/>
            <person name="Vuksanovic O."/>
            <person name="Mourched A.-S."/>
            <person name="Charusanti P."/>
            <person name="Shaw S."/>
            <person name="Blin K."/>
            <person name="Weber T."/>
        </authorList>
    </citation>
    <scope>NUCLEOTIDE SEQUENCE</scope>
    <source>
        <strain evidence="4">NBC_00254</strain>
    </source>
</reference>
<proteinExistence type="predicted"/>
<dbReference type="SUPFAM" id="SSF52540">
    <property type="entry name" value="P-loop containing nucleoside triphosphate hydrolases"/>
    <property type="match status" value="1"/>
</dbReference>
<organism evidence="4 5">
    <name type="scientific">Microbispora hainanensis</name>
    <dbReference type="NCBI Taxonomy" id="568844"/>
    <lineage>
        <taxon>Bacteria</taxon>
        <taxon>Bacillati</taxon>
        <taxon>Actinomycetota</taxon>
        <taxon>Actinomycetes</taxon>
        <taxon>Streptosporangiales</taxon>
        <taxon>Streptosporangiaceae</taxon>
        <taxon>Microbispora</taxon>
    </lineage>
</organism>
<evidence type="ECO:0000259" key="3">
    <source>
        <dbReference type="Pfam" id="PF00350"/>
    </source>
</evidence>
<dbReference type="EMBL" id="CP108085">
    <property type="protein sequence ID" value="WUP72393.1"/>
    <property type="molecule type" value="Genomic_DNA"/>
</dbReference>
<keyword evidence="2" id="KW-1133">Transmembrane helix</keyword>
<dbReference type="Pfam" id="PF00350">
    <property type="entry name" value="Dynamin_N"/>
    <property type="match status" value="1"/>
</dbReference>
<keyword evidence="5" id="KW-1185">Reference proteome</keyword>
<evidence type="ECO:0000313" key="4">
    <source>
        <dbReference type="EMBL" id="WUP72393.1"/>
    </source>
</evidence>
<dbReference type="PANTHER" id="PTHR43681:SF1">
    <property type="entry name" value="SARCALUMENIN"/>
    <property type="match status" value="1"/>
</dbReference>
<dbReference type="Gene3D" id="3.40.50.300">
    <property type="entry name" value="P-loop containing nucleotide triphosphate hydrolases"/>
    <property type="match status" value="1"/>
</dbReference>
<feature type="compositionally biased region" description="Basic and acidic residues" evidence="1">
    <location>
        <begin position="593"/>
        <end position="615"/>
    </location>
</feature>
<feature type="domain" description="Dynamin N-terminal" evidence="3">
    <location>
        <begin position="50"/>
        <end position="206"/>
    </location>
</feature>
<dbReference type="PANTHER" id="PTHR43681">
    <property type="entry name" value="TRANSMEMBRANE GTPASE FZO"/>
    <property type="match status" value="1"/>
</dbReference>
<protein>
    <submittedName>
        <fullName evidence="4">Dynamin family protein</fullName>
    </submittedName>
</protein>
<accession>A0ABZ1SIV8</accession>
<evidence type="ECO:0000256" key="1">
    <source>
        <dbReference type="SAM" id="MobiDB-lite"/>
    </source>
</evidence>
<name>A0ABZ1SIV8_9ACTN</name>
<feature type="transmembrane region" description="Helical" evidence="2">
    <location>
        <begin position="515"/>
        <end position="536"/>
    </location>
</feature>
<gene>
    <name evidence="4" type="ORF">OG913_23505</name>
</gene>
<sequence length="639" mass="68998">MTFATRHPLAGQVVRTVEQITDAAHESGDTDSAAMLAQECLLAGMPGSAVVVVGEKKRGKSSLINALVGRRGLLPVNADVATRVHVAVRYAETDQATVHGLAEHPDGMSIPLTEIPEYVDEARAIDPATGEERHPGVERVDIGVASPLLSEGLVLIDTPGVGGLVAGHTAITLATLKGADALLFVVDATSEFHASELAFLTKAAERIPTVLFALTQIDKNSAWLETLKLNQKLLREHAPRFAAAPWFPVSNRFKIDADSAAAAGNQARSETLLADSRFVPLLTELRENIMLRIAADRLIALLNNADRVIDLLDADAEQRLRSLDLDPRLMESIRARQAELTELRGSGASWRAELADGFRHVEAELRTDIEAGLREIERNAYAAIDAGGRDIRFTVPRDLEDAVRGLALDVQGTLHATADQMVARLGERFGVHGVYVPPPEILLDRWQQAEPYDDGATPADVGQAVAWPAPAEEQRSGEMVPQHVQDKLVSYAKGAGNVYRSGRAGWKAMPKGGKAALILVVVSAIGAVIGGLIAYASNRTKNELRRAVGEAIDRARRTLPGALQESIAELMTQVESRAAERISVRADELERALAEAEHDRETAEAEREAPREKVRAQRAHLAALRTDVTELKRQLTSGA</sequence>
<dbReference type="InterPro" id="IPR051943">
    <property type="entry name" value="TRAFAC_Dynamin-like_GTPase"/>
</dbReference>
<dbReference type="RefSeq" id="WP_328708430.1">
    <property type="nucleotide sequence ID" value="NZ_CP108085.1"/>
</dbReference>
<evidence type="ECO:0000313" key="5">
    <source>
        <dbReference type="Proteomes" id="UP001432011"/>
    </source>
</evidence>
<dbReference type="InterPro" id="IPR027417">
    <property type="entry name" value="P-loop_NTPase"/>
</dbReference>
<keyword evidence="2" id="KW-0472">Membrane</keyword>
<keyword evidence="2" id="KW-0812">Transmembrane</keyword>
<dbReference type="Proteomes" id="UP001432011">
    <property type="component" value="Chromosome"/>
</dbReference>